<feature type="compositionally biased region" description="Basic and acidic residues" evidence="1">
    <location>
        <begin position="301"/>
        <end position="310"/>
    </location>
</feature>
<name>A0AAV9HH26_9PEZI</name>
<feature type="region of interest" description="Disordered" evidence="1">
    <location>
        <begin position="1152"/>
        <end position="1185"/>
    </location>
</feature>
<dbReference type="AlphaFoldDB" id="A0AAV9HH26"/>
<feature type="region of interest" description="Disordered" evidence="1">
    <location>
        <begin position="294"/>
        <end position="329"/>
    </location>
</feature>
<sequence length="1185" mass="132102">MLRLARQAKSALKSPFVCPSCRVLLVSGFGGLGPGISAARLPSAIAKICATRHHNFYSTESETHEPIQDVVTEAEAEPTKTKNLKEKKAKKEKKVNLKAQAAKEKKAQKSKERKERGAKNTPKRQALSLEDEEQTSAPAESPSKPEKKSKVEKVSGVAPKSKIQQKRATAKNAETAKIKLWKQTLDVLKEIKEGTTASIPTGITAGLADSTQGKKASTENGNEEQPQQDKLLAGALTVLKRVLGQEVGATQAAGSASGLAKKGFVKASLASIGVPHASSKASLTSIGVPYTVSKASQASKSAEEREDAGRKKIQPLAPKHLDDKTKKKRGSFTISSVNPDDLTLRAIAKPQPPVPGLAYGLDRVLFNPGVYHLQDPRSRVYNFDPYLGRIMPVSEFDFQAIKRYITSSKDSTLINIAAKSKKKYTGSTSSMTSTLAHFHYLLSSWRPINPEMMSRSFEPDSGNFTRIMRAPAATFLHWRNGTYAIDADKEFDTANILSMLGKSMEKLLTLPKEDFEKYRKRNSDQLTEEERNGPEAYHYTTLGDFMMRSQLDAFDPRVPGSGMFDLKTRAVISIRMDAQGYEKGMGYEIRRRHGQWQSFEREYYDMIRSAFLKYSLQVRMGRMDGIFVAFHNTERIFGFQYIPLPEMDLAIHGTADLSLGSREFKLSVHLLNKVLDKATKRFPERTLRLHFETREGDPPYMYIFAKPVTPEEIHDIQGASAARIEEFERKMMGLHGERNAELDESEEVVDEEASLDEIVDIPDRDDGETNLEVWEDAMHKVEDALENEALGLTAIRESIQEALLHSGLTGKHSNEETQRYVDALLSAMTSEAQSQAANRQALSDFNIVVEEDDVPAAEADESAVSEAETDGKSSESEVTGEAEEEGSDTLIEVKPSPKEHSLKDLIQRLASQVQAVRKGPRETTVSAETIKLREFERILSELIAKSETDIEGVSPAAEGLAAEGAVSPELAEDSPDAELEQAITVDESTEGVYGLILTVRNKVAGQYVDRPENLKESQSWEVEYAMEELDSERAEMIYRHVLARRKKTLDNDAENKDTQWNQMFRGKLAKYSKQGRRFRESETKAFRTRPVHVYGEDGPLVWSSVFDNQGNAKDAAEYEPWIPTRSVLAKYRHNTDKYAWLKALKKKHRALAEEAGDVTENAEEEEGEGIAVDEKTEDNFDEDVD</sequence>
<evidence type="ECO:0000313" key="3">
    <source>
        <dbReference type="Proteomes" id="UP001321749"/>
    </source>
</evidence>
<dbReference type="InterPro" id="IPR013943">
    <property type="entry name" value="Pet127"/>
</dbReference>
<feature type="compositionally biased region" description="Basic and acidic residues" evidence="1">
    <location>
        <begin position="77"/>
        <end position="86"/>
    </location>
</feature>
<gene>
    <name evidence="2" type="ORF">QBC42DRAFT_273743</name>
</gene>
<accession>A0AAV9HH26</accession>
<dbReference type="GO" id="GO:0000964">
    <property type="term" value="P:mitochondrial RNA 5'-end processing"/>
    <property type="evidence" value="ECO:0007669"/>
    <property type="project" value="TreeGrafter"/>
</dbReference>
<feature type="region of interest" description="Disordered" evidence="1">
    <location>
        <begin position="856"/>
        <end position="897"/>
    </location>
</feature>
<dbReference type="PANTHER" id="PTHR31014:SF0">
    <property type="entry name" value="MITOCHONDRIAL TRANSLATION SYSTEM COMPONENT PET127-RELATED"/>
    <property type="match status" value="1"/>
</dbReference>
<feature type="compositionally biased region" description="Polar residues" evidence="1">
    <location>
        <begin position="209"/>
        <end position="225"/>
    </location>
</feature>
<feature type="compositionally biased region" description="Basic and acidic residues" evidence="1">
    <location>
        <begin position="143"/>
        <end position="153"/>
    </location>
</feature>
<organism evidence="2 3">
    <name type="scientific">Cladorrhinum samala</name>
    <dbReference type="NCBI Taxonomy" id="585594"/>
    <lineage>
        <taxon>Eukaryota</taxon>
        <taxon>Fungi</taxon>
        <taxon>Dikarya</taxon>
        <taxon>Ascomycota</taxon>
        <taxon>Pezizomycotina</taxon>
        <taxon>Sordariomycetes</taxon>
        <taxon>Sordariomycetidae</taxon>
        <taxon>Sordariales</taxon>
        <taxon>Podosporaceae</taxon>
        <taxon>Cladorrhinum</taxon>
    </lineage>
</organism>
<evidence type="ECO:0000256" key="1">
    <source>
        <dbReference type="SAM" id="MobiDB-lite"/>
    </source>
</evidence>
<dbReference type="GO" id="GO:0005740">
    <property type="term" value="C:mitochondrial envelope"/>
    <property type="evidence" value="ECO:0007669"/>
    <property type="project" value="TreeGrafter"/>
</dbReference>
<dbReference type="Pfam" id="PF08634">
    <property type="entry name" value="Pet127"/>
    <property type="match status" value="1"/>
</dbReference>
<dbReference type="EMBL" id="MU865028">
    <property type="protein sequence ID" value="KAK4459773.1"/>
    <property type="molecule type" value="Genomic_DNA"/>
</dbReference>
<proteinExistence type="predicted"/>
<protein>
    <submittedName>
        <fullName evidence="2">Mitochondrial protein Pet127-domain-containing protein</fullName>
    </submittedName>
</protein>
<reference evidence="2" key="2">
    <citation type="submission" date="2023-06" db="EMBL/GenBank/DDBJ databases">
        <authorList>
            <consortium name="Lawrence Berkeley National Laboratory"/>
            <person name="Mondo S.J."/>
            <person name="Hensen N."/>
            <person name="Bonometti L."/>
            <person name="Westerberg I."/>
            <person name="Brannstrom I.O."/>
            <person name="Guillou S."/>
            <person name="Cros-Aarteil S."/>
            <person name="Calhoun S."/>
            <person name="Haridas S."/>
            <person name="Kuo A."/>
            <person name="Pangilinan J."/>
            <person name="Riley R."/>
            <person name="Labutti K."/>
            <person name="Andreopoulos B."/>
            <person name="Lipzen A."/>
            <person name="Chen C."/>
            <person name="Yanf M."/>
            <person name="Daum C."/>
            <person name="Ng V."/>
            <person name="Clum A."/>
            <person name="Steindorff A."/>
            <person name="Ohm R."/>
            <person name="Martin F."/>
            <person name="Silar P."/>
            <person name="Natvig D."/>
            <person name="Lalanne C."/>
            <person name="Gautier V."/>
            <person name="Ament-Velasquez S.L."/>
            <person name="Kruys A."/>
            <person name="Hutchinson M.I."/>
            <person name="Powell A.J."/>
            <person name="Barry K."/>
            <person name="Miller A.N."/>
            <person name="Grigoriev I.V."/>
            <person name="Debuchy R."/>
            <person name="Gladieux P."/>
            <person name="Thoren M.H."/>
            <person name="Johannesson H."/>
        </authorList>
    </citation>
    <scope>NUCLEOTIDE SEQUENCE</scope>
    <source>
        <strain evidence="2">PSN324</strain>
    </source>
</reference>
<feature type="compositionally biased region" description="Basic and acidic residues" evidence="1">
    <location>
        <begin position="101"/>
        <end position="118"/>
    </location>
</feature>
<feature type="compositionally biased region" description="Acidic residues" evidence="1">
    <location>
        <begin position="878"/>
        <end position="887"/>
    </location>
</feature>
<comment type="caution">
    <text evidence="2">The sequence shown here is derived from an EMBL/GenBank/DDBJ whole genome shotgun (WGS) entry which is preliminary data.</text>
</comment>
<feature type="compositionally biased region" description="Acidic residues" evidence="1">
    <location>
        <begin position="1154"/>
        <end position="1168"/>
    </location>
</feature>
<reference evidence="2" key="1">
    <citation type="journal article" date="2023" name="Mol. Phylogenet. Evol.">
        <title>Genome-scale phylogeny and comparative genomics of the fungal order Sordariales.</title>
        <authorList>
            <person name="Hensen N."/>
            <person name="Bonometti L."/>
            <person name="Westerberg I."/>
            <person name="Brannstrom I.O."/>
            <person name="Guillou S."/>
            <person name="Cros-Aarteil S."/>
            <person name="Calhoun S."/>
            <person name="Haridas S."/>
            <person name="Kuo A."/>
            <person name="Mondo S."/>
            <person name="Pangilinan J."/>
            <person name="Riley R."/>
            <person name="LaButti K."/>
            <person name="Andreopoulos B."/>
            <person name="Lipzen A."/>
            <person name="Chen C."/>
            <person name="Yan M."/>
            <person name="Daum C."/>
            <person name="Ng V."/>
            <person name="Clum A."/>
            <person name="Steindorff A."/>
            <person name="Ohm R.A."/>
            <person name="Martin F."/>
            <person name="Silar P."/>
            <person name="Natvig D.O."/>
            <person name="Lalanne C."/>
            <person name="Gautier V."/>
            <person name="Ament-Velasquez S.L."/>
            <person name="Kruys A."/>
            <person name="Hutchinson M.I."/>
            <person name="Powell A.J."/>
            <person name="Barry K."/>
            <person name="Miller A.N."/>
            <person name="Grigoriev I.V."/>
            <person name="Debuchy R."/>
            <person name="Gladieux P."/>
            <person name="Hiltunen Thoren M."/>
            <person name="Johannesson H."/>
        </authorList>
    </citation>
    <scope>NUCLEOTIDE SEQUENCE</scope>
    <source>
        <strain evidence="2">PSN324</strain>
    </source>
</reference>
<dbReference type="PANTHER" id="PTHR31014">
    <property type="entry name" value="MITOCHONDRIAL TRANSLATION SYSTEM COMPONENT PET127-RELATED"/>
    <property type="match status" value="1"/>
</dbReference>
<feature type="region of interest" description="Disordered" evidence="1">
    <location>
        <begin position="198"/>
        <end position="228"/>
    </location>
</feature>
<evidence type="ECO:0000313" key="2">
    <source>
        <dbReference type="EMBL" id="KAK4459773.1"/>
    </source>
</evidence>
<dbReference type="Proteomes" id="UP001321749">
    <property type="component" value="Unassembled WGS sequence"/>
</dbReference>
<feature type="region of interest" description="Disordered" evidence="1">
    <location>
        <begin position="73"/>
        <end position="176"/>
    </location>
</feature>
<keyword evidence="3" id="KW-1185">Reference proteome</keyword>